<dbReference type="Pfam" id="PF00027">
    <property type="entry name" value="cNMP_binding"/>
    <property type="match status" value="1"/>
</dbReference>
<dbReference type="PANTHER" id="PTHR24567">
    <property type="entry name" value="CRP FAMILY TRANSCRIPTIONAL REGULATORY PROTEIN"/>
    <property type="match status" value="1"/>
</dbReference>
<dbReference type="RefSeq" id="WP_189572351.1">
    <property type="nucleotide sequence ID" value="NZ_BMXV01000001.1"/>
</dbReference>
<keyword evidence="3" id="KW-0804">Transcription</keyword>
<dbReference type="SMART" id="SM00100">
    <property type="entry name" value="cNMP"/>
    <property type="match status" value="1"/>
</dbReference>
<gene>
    <name evidence="6" type="ORF">GCM10007071_05320</name>
</gene>
<dbReference type="InterPro" id="IPR036390">
    <property type="entry name" value="WH_DNA-bd_sf"/>
</dbReference>
<accession>A0ABQ3ANY5</accession>
<keyword evidence="2" id="KW-0238">DNA-binding</keyword>
<sequence>MSDNSDGSCIVKHFESYAALDEKDQQLLLSLEEGPREWPKNTPLWQQGDPSDSFYTLSKGWACSFRDLEDGTRQVLDIYVPGDIVGLREFSFRKRITSVVMLSDAELCAFPRTHLDHIFSSSLVLCSVMFMITSRDQAILLERLVNLGRRSARQKLAHFLAEISYRLQRTNTFVENHLSLPLTQSVLADALGLSAVHVSRTFKEFREEGLLKTANAHLELMDIKGLEAVAGFDEFYLESLVSESHL</sequence>
<dbReference type="InterPro" id="IPR050397">
    <property type="entry name" value="Env_Response_Regulators"/>
</dbReference>
<dbReference type="InterPro" id="IPR018490">
    <property type="entry name" value="cNMP-bd_dom_sf"/>
</dbReference>
<feature type="domain" description="HTH crp-type" evidence="5">
    <location>
        <begin position="150"/>
        <end position="224"/>
    </location>
</feature>
<dbReference type="SMART" id="SM00419">
    <property type="entry name" value="HTH_CRP"/>
    <property type="match status" value="1"/>
</dbReference>
<feature type="domain" description="Cyclic nucleotide-binding" evidence="4">
    <location>
        <begin position="16"/>
        <end position="119"/>
    </location>
</feature>
<dbReference type="CDD" id="cd00092">
    <property type="entry name" value="HTH_CRP"/>
    <property type="match status" value="1"/>
</dbReference>
<name>A0ABQ3ANY5_9GAMM</name>
<evidence type="ECO:0000259" key="5">
    <source>
        <dbReference type="PROSITE" id="PS51063"/>
    </source>
</evidence>
<keyword evidence="1" id="KW-0805">Transcription regulation</keyword>
<evidence type="ECO:0000256" key="2">
    <source>
        <dbReference type="ARBA" id="ARBA00023125"/>
    </source>
</evidence>
<dbReference type="Gene3D" id="2.60.120.10">
    <property type="entry name" value="Jelly Rolls"/>
    <property type="match status" value="1"/>
</dbReference>
<dbReference type="PROSITE" id="PS50042">
    <property type="entry name" value="CNMP_BINDING_3"/>
    <property type="match status" value="1"/>
</dbReference>
<evidence type="ECO:0000256" key="3">
    <source>
        <dbReference type="ARBA" id="ARBA00023163"/>
    </source>
</evidence>
<dbReference type="EMBL" id="BMXV01000001">
    <property type="protein sequence ID" value="GGY61437.1"/>
    <property type="molecule type" value="Genomic_DNA"/>
</dbReference>
<dbReference type="Pfam" id="PF13545">
    <property type="entry name" value="HTH_Crp_2"/>
    <property type="match status" value="1"/>
</dbReference>
<evidence type="ECO:0000313" key="6">
    <source>
        <dbReference type="EMBL" id="GGY61437.1"/>
    </source>
</evidence>
<evidence type="ECO:0000313" key="7">
    <source>
        <dbReference type="Proteomes" id="UP000601597"/>
    </source>
</evidence>
<dbReference type="SUPFAM" id="SSF46785">
    <property type="entry name" value="Winged helix' DNA-binding domain"/>
    <property type="match status" value="1"/>
</dbReference>
<keyword evidence="7" id="KW-1185">Reference proteome</keyword>
<comment type="caution">
    <text evidence="6">The sequence shown here is derived from an EMBL/GenBank/DDBJ whole genome shotgun (WGS) entry which is preliminary data.</text>
</comment>
<dbReference type="InterPro" id="IPR012318">
    <property type="entry name" value="HTH_CRP"/>
</dbReference>
<dbReference type="InterPro" id="IPR000595">
    <property type="entry name" value="cNMP-bd_dom"/>
</dbReference>
<reference evidence="7" key="1">
    <citation type="journal article" date="2019" name="Int. J. Syst. Evol. Microbiol.">
        <title>The Global Catalogue of Microorganisms (GCM) 10K type strain sequencing project: providing services to taxonomists for standard genome sequencing and annotation.</title>
        <authorList>
            <consortium name="The Broad Institute Genomics Platform"/>
            <consortium name="The Broad Institute Genome Sequencing Center for Infectious Disease"/>
            <person name="Wu L."/>
            <person name="Ma J."/>
        </authorList>
    </citation>
    <scope>NUCLEOTIDE SEQUENCE [LARGE SCALE GENOMIC DNA]</scope>
    <source>
        <strain evidence="7">KCTC 22280</strain>
    </source>
</reference>
<dbReference type="SUPFAM" id="SSF51206">
    <property type="entry name" value="cAMP-binding domain-like"/>
    <property type="match status" value="1"/>
</dbReference>
<evidence type="ECO:0000256" key="1">
    <source>
        <dbReference type="ARBA" id="ARBA00023015"/>
    </source>
</evidence>
<protein>
    <submittedName>
        <fullName evidence="6">Crp/Fnr family transcriptional regulator</fullName>
    </submittedName>
</protein>
<dbReference type="CDD" id="cd00038">
    <property type="entry name" value="CAP_ED"/>
    <property type="match status" value="1"/>
</dbReference>
<dbReference type="PROSITE" id="PS51063">
    <property type="entry name" value="HTH_CRP_2"/>
    <property type="match status" value="1"/>
</dbReference>
<dbReference type="Gene3D" id="1.10.10.10">
    <property type="entry name" value="Winged helix-like DNA-binding domain superfamily/Winged helix DNA-binding domain"/>
    <property type="match status" value="1"/>
</dbReference>
<organism evidence="6 7">
    <name type="scientific">Marinobacter zhanjiangensis</name>
    <dbReference type="NCBI Taxonomy" id="578215"/>
    <lineage>
        <taxon>Bacteria</taxon>
        <taxon>Pseudomonadati</taxon>
        <taxon>Pseudomonadota</taxon>
        <taxon>Gammaproteobacteria</taxon>
        <taxon>Pseudomonadales</taxon>
        <taxon>Marinobacteraceae</taxon>
        <taxon>Marinobacter</taxon>
    </lineage>
</organism>
<dbReference type="Proteomes" id="UP000601597">
    <property type="component" value="Unassembled WGS sequence"/>
</dbReference>
<dbReference type="InterPro" id="IPR014710">
    <property type="entry name" value="RmlC-like_jellyroll"/>
</dbReference>
<evidence type="ECO:0000259" key="4">
    <source>
        <dbReference type="PROSITE" id="PS50042"/>
    </source>
</evidence>
<proteinExistence type="predicted"/>
<dbReference type="InterPro" id="IPR036388">
    <property type="entry name" value="WH-like_DNA-bd_sf"/>
</dbReference>
<dbReference type="PANTHER" id="PTHR24567:SF26">
    <property type="entry name" value="REGULATORY PROTEIN YEIL"/>
    <property type="match status" value="1"/>
</dbReference>